<dbReference type="Gene3D" id="1.10.10.10">
    <property type="entry name" value="Winged helix-like DNA-binding domain superfamily/Winged helix DNA-binding domain"/>
    <property type="match status" value="1"/>
</dbReference>
<dbReference type="SMART" id="SM00091">
    <property type="entry name" value="PAS"/>
    <property type="match status" value="3"/>
</dbReference>
<keyword evidence="3" id="KW-1185">Reference proteome</keyword>
<dbReference type="InterPro" id="IPR035965">
    <property type="entry name" value="PAS-like_dom_sf"/>
</dbReference>
<dbReference type="Pfam" id="PF13188">
    <property type="entry name" value="PAS_8"/>
    <property type="match status" value="1"/>
</dbReference>
<evidence type="ECO:0000313" key="2">
    <source>
        <dbReference type="EMBL" id="MFB9903704.1"/>
    </source>
</evidence>
<dbReference type="PANTHER" id="PTHR44757:SF2">
    <property type="entry name" value="BIOFILM ARCHITECTURE MAINTENANCE PROTEIN MBAA"/>
    <property type="match status" value="1"/>
</dbReference>
<dbReference type="Proteomes" id="UP001589693">
    <property type="component" value="Unassembled WGS sequence"/>
</dbReference>
<comment type="caution">
    <text evidence="2">The sequence shown here is derived from an EMBL/GenBank/DDBJ whole genome shotgun (WGS) entry which is preliminary data.</text>
</comment>
<dbReference type="EMBL" id="JBHLZU010000006">
    <property type="protein sequence ID" value="MFB9903704.1"/>
    <property type="molecule type" value="Genomic_DNA"/>
</dbReference>
<dbReference type="InterPro" id="IPR000014">
    <property type="entry name" value="PAS"/>
</dbReference>
<feature type="domain" description="HTH luxR-type" evidence="1">
    <location>
        <begin position="606"/>
        <end position="671"/>
    </location>
</feature>
<dbReference type="SUPFAM" id="SSF55785">
    <property type="entry name" value="PYP-like sensor domain (PAS domain)"/>
    <property type="match status" value="4"/>
</dbReference>
<gene>
    <name evidence="2" type="ORF">ACFFQA_07125</name>
</gene>
<reference evidence="2 3" key="1">
    <citation type="submission" date="2024-09" db="EMBL/GenBank/DDBJ databases">
        <authorList>
            <person name="Sun Q."/>
            <person name="Mori K."/>
        </authorList>
    </citation>
    <scope>NUCLEOTIDE SEQUENCE [LARGE SCALE GENOMIC DNA]</scope>
    <source>
        <strain evidence="2 3">TBRC 7907</strain>
    </source>
</reference>
<dbReference type="RefSeq" id="WP_377850860.1">
    <property type="nucleotide sequence ID" value="NZ_JBHLZU010000006.1"/>
</dbReference>
<sequence>MFDSAPVGMWAVDAELRFIAAVGAIFDWPGTHRPESGTPLASFLGPEPSELAEPGRLTSWRAHRKALSGEKVQWRVDLPGGPHLYSLWPVRSADRVVGAVGVLLPLTSGYAASFADTDSSAWLADVLHHLPALVAVRDRLGRAVWASREYQAMAGLGMASLIGRSVAELQPGVDVRHSMDLDAQVLATNLPVSSSGRWHHPDGSSREMDEVRFALSGPGGDPLVGHLALDVSEREAERRRAEEAERRFTAFMDHAPFDAWIKDRHDRYVWANRAHLRTLGERELHDVVGATASAVGSSWRSGFDEVEQGPFVDRGESVAVRAEFTVDGGQRCQQGYVFPLPSEPSALVGGVYADVTELENARRAAQLANDRFEAFMHHAPTAAYMKDARGRHVWANRAYLDHYRLSTVEDIIGKATEDLDEPEIARCNRREDELTLAAGTPRRIRTTGDSGEAHAVGYRFPVPFEDITRLAGIWVDTSDLARTKSVLARWRNRHEALFGHTPTPMVVMTTTGDVIDANPAFCALVRVRVSELRRMTSRQLAEGDEWRSPFTDLLAGRVNAARYSKKYRRLSASAVDAAVTAVRVTDPEDGSDRIVEIVRAGEPDDIDTAAITLNDTEASVLAMRAEGLSLVEIASRLGMTRRGVDYHLRVLARRLRCTTNNAAVLVARAYHLGLLDQRTWPPTVPHRCRSENGRPEY</sequence>
<dbReference type="SUPFAM" id="SSF46894">
    <property type="entry name" value="C-terminal effector domain of the bipartite response regulators"/>
    <property type="match status" value="1"/>
</dbReference>
<dbReference type="InterPro" id="IPR036388">
    <property type="entry name" value="WH-like_DNA-bd_sf"/>
</dbReference>
<dbReference type="Pfam" id="PF00196">
    <property type="entry name" value="GerE"/>
    <property type="match status" value="1"/>
</dbReference>
<name>A0ABV5ZVN7_9PSEU</name>
<accession>A0ABV5ZVN7</accession>
<dbReference type="InterPro" id="IPR016032">
    <property type="entry name" value="Sig_transdc_resp-reg_C-effctor"/>
</dbReference>
<dbReference type="InterPro" id="IPR013656">
    <property type="entry name" value="PAS_4"/>
</dbReference>
<proteinExistence type="predicted"/>
<dbReference type="Pfam" id="PF08448">
    <property type="entry name" value="PAS_4"/>
    <property type="match status" value="1"/>
</dbReference>
<dbReference type="PANTHER" id="PTHR44757">
    <property type="entry name" value="DIGUANYLATE CYCLASE DGCP"/>
    <property type="match status" value="1"/>
</dbReference>
<dbReference type="InterPro" id="IPR000792">
    <property type="entry name" value="Tscrpt_reg_LuxR_C"/>
</dbReference>
<dbReference type="PROSITE" id="PS50043">
    <property type="entry name" value="HTH_LUXR_2"/>
    <property type="match status" value="1"/>
</dbReference>
<dbReference type="InterPro" id="IPR052155">
    <property type="entry name" value="Biofilm_reg_signaling"/>
</dbReference>
<evidence type="ECO:0000313" key="3">
    <source>
        <dbReference type="Proteomes" id="UP001589693"/>
    </source>
</evidence>
<protein>
    <submittedName>
        <fullName evidence="2">PAS domain-containing protein</fullName>
    </submittedName>
</protein>
<organism evidence="2 3">
    <name type="scientific">Allokutzneria oryzae</name>
    <dbReference type="NCBI Taxonomy" id="1378989"/>
    <lineage>
        <taxon>Bacteria</taxon>
        <taxon>Bacillati</taxon>
        <taxon>Actinomycetota</taxon>
        <taxon>Actinomycetes</taxon>
        <taxon>Pseudonocardiales</taxon>
        <taxon>Pseudonocardiaceae</taxon>
        <taxon>Allokutzneria</taxon>
    </lineage>
</organism>
<dbReference type="NCBIfam" id="TIGR00229">
    <property type="entry name" value="sensory_box"/>
    <property type="match status" value="1"/>
</dbReference>
<evidence type="ECO:0000259" key="1">
    <source>
        <dbReference type="PROSITE" id="PS50043"/>
    </source>
</evidence>
<dbReference type="Gene3D" id="3.30.450.20">
    <property type="entry name" value="PAS domain"/>
    <property type="match status" value="4"/>
</dbReference>
<dbReference type="SMART" id="SM00421">
    <property type="entry name" value="HTH_LUXR"/>
    <property type="match status" value="1"/>
</dbReference>